<evidence type="ECO:0000313" key="2">
    <source>
        <dbReference type="EMBL" id="BAD45305.1"/>
    </source>
</evidence>
<dbReference type="EMBL" id="AP002908">
    <property type="protein sequence ID" value="BAD44959.1"/>
    <property type="molecule type" value="Genomic_DNA"/>
</dbReference>
<gene>
    <name evidence="1" type="ORF">P0013G02.30</name>
    <name evidence="2" type="ORF">P0672C09.10</name>
</gene>
<reference evidence="3" key="3">
    <citation type="journal article" date="2008" name="Nucleic Acids Res.">
        <title>The rice annotation project database (RAP-DB): 2008 update.</title>
        <authorList>
            <consortium name="The rice annotation project (RAP)"/>
        </authorList>
    </citation>
    <scope>GENOME REANNOTATION</scope>
    <source>
        <strain evidence="3">cv. Nipponbare</strain>
    </source>
</reference>
<reference evidence="3" key="2">
    <citation type="journal article" date="2005" name="Nature">
        <title>The map-based sequence of the rice genome.</title>
        <authorList>
            <consortium name="International rice genome sequencing project (IRGSP)"/>
            <person name="Matsumoto T."/>
            <person name="Wu J."/>
            <person name="Kanamori H."/>
            <person name="Katayose Y."/>
            <person name="Fujisawa M."/>
            <person name="Namiki N."/>
            <person name="Mizuno H."/>
            <person name="Yamamoto K."/>
            <person name="Antonio B.A."/>
            <person name="Baba T."/>
            <person name="Sakata K."/>
            <person name="Nagamura Y."/>
            <person name="Aoki H."/>
            <person name="Arikawa K."/>
            <person name="Arita K."/>
            <person name="Bito T."/>
            <person name="Chiden Y."/>
            <person name="Fujitsuka N."/>
            <person name="Fukunaka R."/>
            <person name="Hamada M."/>
            <person name="Harada C."/>
            <person name="Hayashi A."/>
            <person name="Hijishita S."/>
            <person name="Honda M."/>
            <person name="Hosokawa S."/>
            <person name="Ichikawa Y."/>
            <person name="Idonuma A."/>
            <person name="Iijima M."/>
            <person name="Ikeda M."/>
            <person name="Ikeno M."/>
            <person name="Ito K."/>
            <person name="Ito S."/>
            <person name="Ito T."/>
            <person name="Ito Y."/>
            <person name="Ito Y."/>
            <person name="Iwabuchi A."/>
            <person name="Kamiya K."/>
            <person name="Karasawa W."/>
            <person name="Kurita K."/>
            <person name="Katagiri S."/>
            <person name="Kikuta A."/>
            <person name="Kobayashi H."/>
            <person name="Kobayashi N."/>
            <person name="Machita K."/>
            <person name="Maehara T."/>
            <person name="Masukawa M."/>
            <person name="Mizubayashi T."/>
            <person name="Mukai Y."/>
            <person name="Nagasaki H."/>
            <person name="Nagata Y."/>
            <person name="Naito S."/>
            <person name="Nakashima M."/>
            <person name="Nakama Y."/>
            <person name="Nakamichi Y."/>
            <person name="Nakamura M."/>
            <person name="Meguro A."/>
            <person name="Negishi M."/>
            <person name="Ohta I."/>
            <person name="Ohta T."/>
            <person name="Okamoto M."/>
            <person name="Ono N."/>
            <person name="Saji S."/>
            <person name="Sakaguchi M."/>
            <person name="Sakai K."/>
            <person name="Shibata M."/>
            <person name="Shimokawa T."/>
            <person name="Song J."/>
            <person name="Takazaki Y."/>
            <person name="Terasawa K."/>
            <person name="Tsugane M."/>
            <person name="Tsuji K."/>
            <person name="Ueda S."/>
            <person name="Waki K."/>
            <person name="Yamagata H."/>
            <person name="Yamamoto M."/>
            <person name="Yamamoto S."/>
            <person name="Yamane H."/>
            <person name="Yoshiki S."/>
            <person name="Yoshihara R."/>
            <person name="Yukawa K."/>
            <person name="Zhong H."/>
            <person name="Yano M."/>
            <person name="Yuan Q."/>
            <person name="Ouyang S."/>
            <person name="Liu J."/>
            <person name="Jones K.M."/>
            <person name="Gansberger K."/>
            <person name="Moffat K."/>
            <person name="Hill J."/>
            <person name="Bera J."/>
            <person name="Fadrosh D."/>
            <person name="Jin S."/>
            <person name="Johri S."/>
            <person name="Kim M."/>
            <person name="Overton L."/>
            <person name="Reardon M."/>
            <person name="Tsitrin T."/>
            <person name="Vuong H."/>
            <person name="Weaver B."/>
            <person name="Ciecko A."/>
            <person name="Tallon L."/>
            <person name="Jackson J."/>
            <person name="Pai G."/>
            <person name="Aken S.V."/>
            <person name="Utterback T."/>
            <person name="Reidmuller S."/>
            <person name="Feldblyum T."/>
            <person name="Hsiao J."/>
            <person name="Zismann V."/>
            <person name="Iobst S."/>
            <person name="de Vazeille A.R."/>
            <person name="Buell C.R."/>
            <person name="Ying K."/>
            <person name="Li Y."/>
            <person name="Lu T."/>
            <person name="Huang Y."/>
            <person name="Zhao Q."/>
            <person name="Feng Q."/>
            <person name="Zhang L."/>
            <person name="Zhu J."/>
            <person name="Weng Q."/>
            <person name="Mu J."/>
            <person name="Lu Y."/>
            <person name="Fan D."/>
            <person name="Liu Y."/>
            <person name="Guan J."/>
            <person name="Zhang Y."/>
            <person name="Yu S."/>
            <person name="Liu X."/>
            <person name="Zhang Y."/>
            <person name="Hong G."/>
            <person name="Han B."/>
            <person name="Choisne N."/>
            <person name="Demange N."/>
            <person name="Orjeda G."/>
            <person name="Samain S."/>
            <person name="Cattolico L."/>
            <person name="Pelletier E."/>
            <person name="Couloux A."/>
            <person name="Segurens B."/>
            <person name="Wincker P."/>
            <person name="D'Hont A."/>
            <person name="Scarpelli C."/>
            <person name="Weissenbach J."/>
            <person name="Salanoubat M."/>
            <person name="Quetier F."/>
            <person name="Yu Y."/>
            <person name="Kim H.R."/>
            <person name="Rambo T."/>
            <person name="Currie J."/>
            <person name="Collura K."/>
            <person name="Luo M."/>
            <person name="Yang T."/>
            <person name="Ammiraju J.S.S."/>
            <person name="Engler F."/>
            <person name="Soderlund C."/>
            <person name="Wing R.A."/>
            <person name="Palmer L.E."/>
            <person name="de la Bastide M."/>
            <person name="Spiegel L."/>
            <person name="Nascimento L."/>
            <person name="Zutavern T."/>
            <person name="O'Shaughnessy A."/>
            <person name="Dike S."/>
            <person name="Dedhia N."/>
            <person name="Preston R."/>
            <person name="Balija V."/>
            <person name="McCombie W.R."/>
            <person name="Chow T."/>
            <person name="Chen H."/>
            <person name="Chung M."/>
            <person name="Chen C."/>
            <person name="Shaw J."/>
            <person name="Wu H."/>
            <person name="Hsiao K."/>
            <person name="Chao Y."/>
            <person name="Chu M."/>
            <person name="Cheng C."/>
            <person name="Hour A."/>
            <person name="Lee P."/>
            <person name="Lin S."/>
            <person name="Lin Y."/>
            <person name="Liou J."/>
            <person name="Liu S."/>
            <person name="Hsing Y."/>
            <person name="Raghuvanshi S."/>
            <person name="Mohanty A."/>
            <person name="Bharti A.K."/>
            <person name="Gaur A."/>
            <person name="Gupta V."/>
            <person name="Kumar D."/>
            <person name="Ravi V."/>
            <person name="Vij S."/>
            <person name="Kapur A."/>
            <person name="Khurana P."/>
            <person name="Khurana P."/>
            <person name="Khurana J.P."/>
            <person name="Tyagi A.K."/>
            <person name="Gaikwad K."/>
            <person name="Singh A."/>
            <person name="Dalal V."/>
            <person name="Srivastava S."/>
            <person name="Dixit A."/>
            <person name="Pal A.K."/>
            <person name="Ghazi I.A."/>
            <person name="Yadav M."/>
            <person name="Pandit A."/>
            <person name="Bhargava A."/>
            <person name="Sureshbabu K."/>
            <person name="Batra K."/>
            <person name="Sharma T.R."/>
            <person name="Mohapatra T."/>
            <person name="Singh N.K."/>
            <person name="Messing J."/>
            <person name="Nelson A.B."/>
            <person name="Fuks G."/>
            <person name="Kavchok S."/>
            <person name="Keizer G."/>
            <person name="Linton E."/>
            <person name="Llaca V."/>
            <person name="Song R."/>
            <person name="Tanyolac B."/>
            <person name="Young S."/>
            <person name="Ho-Il K."/>
            <person name="Hahn J.H."/>
            <person name="Sangsakoo G."/>
            <person name="Vanavichit A."/>
            <person name="de Mattos Luiz.A.T."/>
            <person name="Zimmer P.D."/>
            <person name="Malone G."/>
            <person name="Dellagostin O."/>
            <person name="de Oliveira A.C."/>
            <person name="Bevan M."/>
            <person name="Bancroft I."/>
            <person name="Minx P."/>
            <person name="Cordum H."/>
            <person name="Wilson R."/>
            <person name="Cheng Z."/>
            <person name="Jin W."/>
            <person name="Jiang J."/>
            <person name="Leong S.A."/>
            <person name="Iwama H."/>
            <person name="Gojobori T."/>
            <person name="Itoh T."/>
            <person name="Niimura Y."/>
            <person name="Fujii Y."/>
            <person name="Habara T."/>
            <person name="Sakai H."/>
            <person name="Sato Y."/>
            <person name="Wilson G."/>
            <person name="Kumar K."/>
            <person name="McCouch S."/>
            <person name="Juretic N."/>
            <person name="Hoen D."/>
            <person name="Wright S."/>
            <person name="Bruskiewich R."/>
            <person name="Bureau T."/>
            <person name="Miyao A."/>
            <person name="Hirochika H."/>
            <person name="Nishikawa T."/>
            <person name="Kadowaki K."/>
            <person name="Sugiura M."/>
            <person name="Burr B."/>
            <person name="Sasaki T."/>
        </authorList>
    </citation>
    <scope>NUCLEOTIDE SEQUENCE [LARGE SCALE GENOMIC DNA]</scope>
    <source>
        <strain evidence="3">cv. Nipponbare</strain>
    </source>
</reference>
<protein>
    <submittedName>
        <fullName evidence="1">Uncharacterized protein</fullName>
    </submittedName>
</protein>
<accession>Q657Q8</accession>
<organism evidence="1">
    <name type="scientific">Oryza sativa subsp. japonica</name>
    <name type="common">Rice</name>
    <dbReference type="NCBI Taxonomy" id="39947"/>
    <lineage>
        <taxon>Eukaryota</taxon>
        <taxon>Viridiplantae</taxon>
        <taxon>Streptophyta</taxon>
        <taxon>Embryophyta</taxon>
        <taxon>Tracheophyta</taxon>
        <taxon>Spermatophyta</taxon>
        <taxon>Magnoliopsida</taxon>
        <taxon>Liliopsida</taxon>
        <taxon>Poales</taxon>
        <taxon>Poaceae</taxon>
        <taxon>BOP clade</taxon>
        <taxon>Oryzoideae</taxon>
        <taxon>Oryzeae</taxon>
        <taxon>Oryzinae</taxon>
        <taxon>Oryza</taxon>
        <taxon>Oryza sativa</taxon>
    </lineage>
</organism>
<sequence>MDSKIVVFDGLRTPQAKFQYIIDTLNKALIFMDDNNWNIMDADVRHPLKT</sequence>
<accession>Q656G5</accession>
<reference evidence="1" key="1">
    <citation type="journal article" date="2002" name="Nature">
        <title>The genome sequence and structure of rice chromosome 1.</title>
        <authorList>
            <person name="Sasaki T."/>
            <person name="Matsumoto T."/>
            <person name="Yamamoto K."/>
            <person name="Sakata K."/>
            <person name="Baba T."/>
            <person name="Katayose Y."/>
            <person name="Wu J."/>
            <person name="Niimura Y."/>
            <person name="Cheng Z."/>
            <person name="Nagamura Y."/>
            <person name="Antonio B.A."/>
            <person name="Kanamori H."/>
            <person name="Hosokawa S."/>
            <person name="Masukawa M."/>
            <person name="Arikawa K."/>
            <person name="Chiden Y."/>
            <person name="Hayashi M."/>
            <person name="Okamoto M."/>
            <person name="Ando T."/>
            <person name="Aoki H."/>
            <person name="Arita K."/>
            <person name="Hamada M."/>
            <person name="Harada C."/>
            <person name="Hijishita S."/>
            <person name="Honda M."/>
            <person name="Ichikawa Y."/>
            <person name="Idonuma A."/>
            <person name="Iijima M."/>
            <person name="Ikeda M."/>
            <person name="Ikeno M."/>
            <person name="Itoh S."/>
            <person name="Itoh T."/>
            <person name="Itoh Y."/>
            <person name="Itoh Y."/>
            <person name="Iwabuchi A."/>
            <person name="Kamiya K."/>
            <person name="Karasawa W."/>
            <person name="Katagiri S."/>
            <person name="Kikuta A."/>
            <person name="Kobayashi N."/>
            <person name="Kono I."/>
            <person name="Machita K."/>
            <person name="Maehara T."/>
            <person name="Mizuno H."/>
            <person name="Mizubayashi T."/>
            <person name="Mukai Y."/>
            <person name="Nagasaki H."/>
            <person name="Nakashima M."/>
            <person name="Nakama Y."/>
            <person name="Nakamichi Y."/>
            <person name="Nakamura M."/>
            <person name="Namiki N."/>
            <person name="Negishi M."/>
            <person name="Ohta I."/>
            <person name="Ono N."/>
            <person name="Saji S."/>
            <person name="Sakai K."/>
            <person name="Shibata M."/>
            <person name="Shimokawa T."/>
            <person name="Shomura A."/>
            <person name="Song J."/>
            <person name="Takazaki Y."/>
            <person name="Terasawa K."/>
            <person name="Tsuji K."/>
            <person name="Waki K."/>
            <person name="Yamagata H."/>
            <person name="Yamane H."/>
            <person name="Yoshiki S."/>
            <person name="Yoshihara R."/>
            <person name="Yukawa K."/>
            <person name="Zhong H."/>
            <person name="Iwama H."/>
            <person name="Endo T."/>
            <person name="Ito H."/>
            <person name="Hahn J.H."/>
            <person name="Kim H.I."/>
            <person name="Eun M.Y."/>
            <person name="Yano M."/>
            <person name="Jiang J."/>
            <person name="Gojobori T."/>
        </authorList>
    </citation>
    <scope>NUCLEOTIDE SEQUENCE</scope>
</reference>
<dbReference type="Proteomes" id="UP000000763">
    <property type="component" value="Chromosome 1"/>
</dbReference>
<evidence type="ECO:0000313" key="3">
    <source>
        <dbReference type="Proteomes" id="UP000000763"/>
    </source>
</evidence>
<dbReference type="AlphaFoldDB" id="Q656G5"/>
<name>Q656G5_ORYSJ</name>
<evidence type="ECO:0000313" key="1">
    <source>
        <dbReference type="EMBL" id="BAD44959.1"/>
    </source>
</evidence>
<dbReference type="EMBL" id="AP003546">
    <property type="protein sequence ID" value="BAD45305.1"/>
    <property type="molecule type" value="Genomic_DNA"/>
</dbReference>
<dbReference type="Proteomes" id="UP000817658">
    <property type="component" value="Chromosome 1"/>
</dbReference>
<proteinExistence type="predicted"/>